<proteinExistence type="predicted"/>
<protein>
    <recommendedName>
        <fullName evidence="4">Secreted protein</fullName>
    </recommendedName>
</protein>
<accession>A0A9E7FM43</accession>
<keyword evidence="3" id="KW-1185">Reference proteome</keyword>
<dbReference type="EMBL" id="CP097506">
    <property type="protein sequence ID" value="URD97567.1"/>
    <property type="molecule type" value="Genomic_DNA"/>
</dbReference>
<dbReference type="Proteomes" id="UP001055439">
    <property type="component" value="Chromosome 4"/>
</dbReference>
<sequence>MGCHQRSLFAAICVLCMLVSLPATVQLVSRGAPRSLVVNGAVVVSSPRYPAVCTIIGGVKVCNPPTIGQGSPQSRQTHAPVSRKP</sequence>
<dbReference type="AlphaFoldDB" id="A0A9E7FM43"/>
<name>A0A9E7FM43_9LILI</name>
<gene>
    <name evidence="2" type="ORF">MUK42_29079</name>
</gene>
<reference evidence="2" key="1">
    <citation type="submission" date="2022-05" db="EMBL/GenBank/DDBJ databases">
        <title>The Musa troglodytarum L. genome provides insights into the mechanism of non-climacteric behaviour and enrichment of carotenoids.</title>
        <authorList>
            <person name="Wang J."/>
        </authorList>
    </citation>
    <scope>NUCLEOTIDE SEQUENCE</scope>
    <source>
        <tissue evidence="2">Leaf</tissue>
    </source>
</reference>
<organism evidence="2 3">
    <name type="scientific">Musa troglodytarum</name>
    <name type="common">fe'i banana</name>
    <dbReference type="NCBI Taxonomy" id="320322"/>
    <lineage>
        <taxon>Eukaryota</taxon>
        <taxon>Viridiplantae</taxon>
        <taxon>Streptophyta</taxon>
        <taxon>Embryophyta</taxon>
        <taxon>Tracheophyta</taxon>
        <taxon>Spermatophyta</taxon>
        <taxon>Magnoliopsida</taxon>
        <taxon>Liliopsida</taxon>
        <taxon>Zingiberales</taxon>
        <taxon>Musaceae</taxon>
        <taxon>Musa</taxon>
    </lineage>
</organism>
<keyword evidence="1" id="KW-0732">Signal</keyword>
<evidence type="ECO:0000256" key="1">
    <source>
        <dbReference type="SAM" id="SignalP"/>
    </source>
</evidence>
<evidence type="ECO:0000313" key="2">
    <source>
        <dbReference type="EMBL" id="URD97567.1"/>
    </source>
</evidence>
<evidence type="ECO:0000313" key="3">
    <source>
        <dbReference type="Proteomes" id="UP001055439"/>
    </source>
</evidence>
<feature type="chain" id="PRO_5038638073" description="Secreted protein" evidence="1">
    <location>
        <begin position="28"/>
        <end position="85"/>
    </location>
</feature>
<feature type="signal peptide" evidence="1">
    <location>
        <begin position="1"/>
        <end position="27"/>
    </location>
</feature>
<evidence type="ECO:0008006" key="4">
    <source>
        <dbReference type="Google" id="ProtNLM"/>
    </source>
</evidence>